<keyword evidence="2" id="KW-1185">Reference proteome</keyword>
<reference evidence="1" key="2">
    <citation type="submission" date="2025-09" db="UniProtKB">
        <authorList>
            <consortium name="EnsemblPlants"/>
        </authorList>
    </citation>
    <scope>IDENTIFICATION</scope>
</reference>
<dbReference type="EnsemblPlants" id="AVESA.00010b.r2.1CG0081680.1">
    <property type="protein sequence ID" value="AVESA.00010b.r2.1CG0081680.1.CDS"/>
    <property type="gene ID" value="AVESA.00010b.r2.1CG0081680"/>
</dbReference>
<organism evidence="1 2">
    <name type="scientific">Avena sativa</name>
    <name type="common">Oat</name>
    <dbReference type="NCBI Taxonomy" id="4498"/>
    <lineage>
        <taxon>Eukaryota</taxon>
        <taxon>Viridiplantae</taxon>
        <taxon>Streptophyta</taxon>
        <taxon>Embryophyta</taxon>
        <taxon>Tracheophyta</taxon>
        <taxon>Spermatophyta</taxon>
        <taxon>Magnoliopsida</taxon>
        <taxon>Liliopsida</taxon>
        <taxon>Poales</taxon>
        <taxon>Poaceae</taxon>
        <taxon>BOP clade</taxon>
        <taxon>Pooideae</taxon>
        <taxon>Poodae</taxon>
        <taxon>Poeae</taxon>
        <taxon>Poeae Chloroplast Group 1 (Aveneae type)</taxon>
        <taxon>Aveninae</taxon>
        <taxon>Avena</taxon>
    </lineage>
</organism>
<evidence type="ECO:0000313" key="2">
    <source>
        <dbReference type="Proteomes" id="UP001732700"/>
    </source>
</evidence>
<evidence type="ECO:0000313" key="1">
    <source>
        <dbReference type="EnsemblPlants" id="AVESA.00010b.r2.1CG0081680.1.CDS"/>
    </source>
</evidence>
<dbReference type="Proteomes" id="UP001732700">
    <property type="component" value="Chromosome 1C"/>
</dbReference>
<proteinExistence type="predicted"/>
<reference evidence="1" key="1">
    <citation type="submission" date="2021-05" db="EMBL/GenBank/DDBJ databases">
        <authorList>
            <person name="Scholz U."/>
            <person name="Mascher M."/>
            <person name="Fiebig A."/>
        </authorList>
    </citation>
    <scope>NUCLEOTIDE SEQUENCE [LARGE SCALE GENOMIC DNA]</scope>
</reference>
<protein>
    <submittedName>
        <fullName evidence="1">Uncharacterized protein</fullName>
    </submittedName>
</protein>
<accession>A0ACD5TM64</accession>
<name>A0ACD5TM64_AVESA</name>
<sequence>MNSWKPREDKVKSRQSETTQSSSRVREREREMAGTAGARAGCHLALLPHIPTPITVPVPGAGASRSRRRCRLAAAATSAAATDGRVLGRRPVEDVYKVRVVRGAAAQERVEALRVMETWSVWRTGGRCRLPWDWQVDQLVYIVAGEVRVLPAGATTGEEYMHFVAGDLVRYPKWLEADLHFDGPYEERYRFLAYGDDN</sequence>